<dbReference type="InterPro" id="IPR029063">
    <property type="entry name" value="SAM-dependent_MTases_sf"/>
</dbReference>
<dbReference type="Gene3D" id="3.40.50.150">
    <property type="entry name" value="Vaccinia Virus protein VP39"/>
    <property type="match status" value="1"/>
</dbReference>
<organism evidence="2 3">
    <name type="scientific">Paenibacillus bovis</name>
    <dbReference type="NCBI Taxonomy" id="1616788"/>
    <lineage>
        <taxon>Bacteria</taxon>
        <taxon>Bacillati</taxon>
        <taxon>Bacillota</taxon>
        <taxon>Bacilli</taxon>
        <taxon>Bacillales</taxon>
        <taxon>Paenibacillaceae</taxon>
        <taxon>Paenibacillus</taxon>
    </lineage>
</organism>
<evidence type="ECO:0000256" key="1">
    <source>
        <dbReference type="SAM" id="Phobius"/>
    </source>
</evidence>
<keyword evidence="1" id="KW-0472">Membrane</keyword>
<evidence type="ECO:0000313" key="3">
    <source>
        <dbReference type="Proteomes" id="UP000078148"/>
    </source>
</evidence>
<keyword evidence="2" id="KW-0614">Plasmid</keyword>
<protein>
    <recommendedName>
        <fullName evidence="4">Methyltransferase</fullName>
    </recommendedName>
</protein>
<evidence type="ECO:0008006" key="4">
    <source>
        <dbReference type="Google" id="ProtNLM"/>
    </source>
</evidence>
<keyword evidence="1" id="KW-1133">Transmembrane helix</keyword>
<keyword evidence="1" id="KW-0812">Transmembrane</keyword>
<reference evidence="2 3" key="1">
    <citation type="journal article" date="2016" name="Int. J. Syst. Evol. Microbiol.">
        <title>Paenibacillus damxungensis sp. nov., isolated from raw yak (Bos grunniens) milk.</title>
        <authorList>
            <person name="Wu Z."/>
            <person name="Gao C."/>
            <person name="Han J."/>
            <person name="Liu Z."/>
        </authorList>
    </citation>
    <scope>NUCLEOTIDE SEQUENCE [LARGE SCALE GENOMIC DNA]</scope>
    <source>
        <strain evidence="2 3">BD3526</strain>
        <plasmid evidence="2 3">unnamed1</plasmid>
    </source>
</reference>
<dbReference type="Proteomes" id="UP000078148">
    <property type="component" value="Plasmid unnamed1"/>
</dbReference>
<geneLocation type="plasmid" evidence="2 3">
    <name>unnamed1</name>
</geneLocation>
<name>A0A1X9T4K4_9BACL</name>
<dbReference type="AlphaFoldDB" id="A0A1X9T4K4"/>
<dbReference type="KEGG" id="pbv:AR543_p0154"/>
<proteinExistence type="predicted"/>
<dbReference type="SUPFAM" id="SSF53335">
    <property type="entry name" value="S-adenosyl-L-methionine-dependent methyltransferases"/>
    <property type="match status" value="1"/>
</dbReference>
<feature type="transmembrane region" description="Helical" evidence="1">
    <location>
        <begin position="48"/>
        <end position="66"/>
    </location>
</feature>
<dbReference type="RefSeq" id="WP_087071461.1">
    <property type="nucleotide sequence ID" value="NZ_CP021170.1"/>
</dbReference>
<evidence type="ECO:0000313" key="2">
    <source>
        <dbReference type="EMBL" id="ARR10762.1"/>
    </source>
</evidence>
<keyword evidence="3" id="KW-1185">Reference proteome</keyword>
<accession>A0A1X9T4K4</accession>
<sequence>MDEQEGKHLWRIVRLHEFSHFSNAAKILCFVALILLITHELGYTRKSLVLYLPAAFIFIILVTTYVKTETYLKKNEKDPYHPEIGSKRTWYDLNYEFNKKIKWTERVDALLKLSGIHLIEKEVVLSPSGNKGKYEKNLSKKYPNTTFYATDFSLLSNHETSEGNFIYLNQSNDAFHISAYTKQYDIKKIDVIWDIKGVIWYQAQNIDDLTALLTEYYSVLSDNGIIVIDAYKFNIFKNVLSELINSKKTRYYYHEESTYSRIRDNLNDEILQMFDIRLLEDGLCSIAVLSKKPKASNLHASEAI</sequence>
<feature type="transmembrane region" description="Helical" evidence="1">
    <location>
        <begin position="21"/>
        <end position="42"/>
    </location>
</feature>
<dbReference type="EMBL" id="CP021170">
    <property type="protein sequence ID" value="ARR10762.1"/>
    <property type="molecule type" value="Genomic_DNA"/>
</dbReference>
<gene>
    <name evidence="2" type="ORF">AR543_p0154</name>
</gene>